<dbReference type="CDD" id="cd17913">
    <property type="entry name" value="DEXQc_Suv3"/>
    <property type="match status" value="1"/>
</dbReference>
<evidence type="ECO:0000256" key="8">
    <source>
        <dbReference type="ARBA" id="ARBA00023128"/>
    </source>
</evidence>
<dbReference type="GO" id="GO:0045025">
    <property type="term" value="C:mitochondrial degradosome"/>
    <property type="evidence" value="ECO:0007669"/>
    <property type="project" value="TreeGrafter"/>
</dbReference>
<organism evidence="11 12">
    <name type="scientific">Babesia caballi</name>
    <dbReference type="NCBI Taxonomy" id="5871"/>
    <lineage>
        <taxon>Eukaryota</taxon>
        <taxon>Sar</taxon>
        <taxon>Alveolata</taxon>
        <taxon>Apicomplexa</taxon>
        <taxon>Aconoidasida</taxon>
        <taxon>Piroplasmida</taxon>
        <taxon>Babesiidae</taxon>
        <taxon>Babesia</taxon>
    </lineage>
</organism>
<dbReference type="GO" id="GO:0016787">
    <property type="term" value="F:hydrolase activity"/>
    <property type="evidence" value="ECO:0007669"/>
    <property type="project" value="UniProtKB-KW"/>
</dbReference>
<evidence type="ECO:0000259" key="10">
    <source>
        <dbReference type="PROSITE" id="PS51194"/>
    </source>
</evidence>
<dbReference type="Gene3D" id="1.20.272.40">
    <property type="match status" value="1"/>
</dbReference>
<dbReference type="Pfam" id="PF22527">
    <property type="entry name" value="DEXQc_Suv3"/>
    <property type="match status" value="1"/>
</dbReference>
<evidence type="ECO:0000256" key="9">
    <source>
        <dbReference type="ARBA" id="ARBA00047984"/>
    </source>
</evidence>
<proteinExistence type="predicted"/>
<dbReference type="PANTHER" id="PTHR12131:SF1">
    <property type="entry name" value="ATP-DEPENDENT RNA HELICASE SUPV3L1, MITOCHONDRIAL-RELATED"/>
    <property type="match status" value="1"/>
</dbReference>
<dbReference type="RefSeq" id="XP_067714592.1">
    <property type="nucleotide sequence ID" value="XM_067858491.1"/>
</dbReference>
<comment type="caution">
    <text evidence="11">The sequence shown here is derived from an EMBL/GenBank/DDBJ whole genome shotgun (WGS) entry which is preliminary data.</text>
</comment>
<dbReference type="EMBL" id="BPLF01000002">
    <property type="protein sequence ID" value="GIX62523.1"/>
    <property type="molecule type" value="Genomic_DNA"/>
</dbReference>
<comment type="catalytic activity">
    <reaction evidence="9">
        <text>ATP + H2O = ADP + phosphate + H(+)</text>
        <dbReference type="Rhea" id="RHEA:13065"/>
        <dbReference type="ChEBI" id="CHEBI:15377"/>
        <dbReference type="ChEBI" id="CHEBI:15378"/>
        <dbReference type="ChEBI" id="CHEBI:30616"/>
        <dbReference type="ChEBI" id="CHEBI:43474"/>
        <dbReference type="ChEBI" id="CHEBI:456216"/>
        <dbReference type="EC" id="3.6.4.13"/>
    </reaction>
</comment>
<evidence type="ECO:0000256" key="1">
    <source>
        <dbReference type="ARBA" id="ARBA00004173"/>
    </source>
</evidence>
<keyword evidence="4" id="KW-0378">Hydrolase</keyword>
<dbReference type="InterPro" id="IPR027417">
    <property type="entry name" value="P-loop_NTPase"/>
</dbReference>
<dbReference type="InterPro" id="IPR022192">
    <property type="entry name" value="SUV3_C"/>
</dbReference>
<dbReference type="GeneID" id="94194004"/>
<dbReference type="PANTHER" id="PTHR12131">
    <property type="entry name" value="ATP-DEPENDENT RNA AND DNA HELICASE"/>
    <property type="match status" value="1"/>
</dbReference>
<gene>
    <name evidence="11" type="ORF">BcabD6B2_19580</name>
</gene>
<evidence type="ECO:0000256" key="6">
    <source>
        <dbReference type="ARBA" id="ARBA00022840"/>
    </source>
</evidence>
<dbReference type="Pfam" id="PF12513">
    <property type="entry name" value="SUV3_C"/>
    <property type="match status" value="1"/>
</dbReference>
<evidence type="ECO:0000313" key="12">
    <source>
        <dbReference type="Proteomes" id="UP001497744"/>
    </source>
</evidence>
<dbReference type="InterPro" id="IPR044774">
    <property type="entry name" value="Suv3_DEXQc"/>
</dbReference>
<dbReference type="GO" id="GO:0003724">
    <property type="term" value="F:RNA helicase activity"/>
    <property type="evidence" value="ECO:0007669"/>
    <property type="project" value="UniProtKB-EC"/>
</dbReference>
<reference evidence="11 12" key="1">
    <citation type="submission" date="2021-06" db="EMBL/GenBank/DDBJ databases">
        <title>Genome sequence of Babesia caballi.</title>
        <authorList>
            <person name="Yamagishi J."/>
            <person name="Kidaka T."/>
            <person name="Ochi A."/>
        </authorList>
    </citation>
    <scope>NUCLEOTIDE SEQUENCE [LARGE SCALE GENOMIC DNA]</scope>
    <source>
        <strain evidence="11">USDA-D6B2</strain>
    </source>
</reference>
<dbReference type="AlphaFoldDB" id="A0AAV4LRW4"/>
<dbReference type="InterPro" id="IPR001650">
    <property type="entry name" value="Helicase_C-like"/>
</dbReference>
<dbReference type="PROSITE" id="PS51194">
    <property type="entry name" value="HELICASE_CTER"/>
    <property type="match status" value="1"/>
</dbReference>
<dbReference type="Gene3D" id="3.40.50.300">
    <property type="entry name" value="P-loop containing nucleotide triphosphate hydrolases"/>
    <property type="match status" value="2"/>
</dbReference>
<dbReference type="GO" id="GO:0005524">
    <property type="term" value="F:ATP binding"/>
    <property type="evidence" value="ECO:0007669"/>
    <property type="project" value="UniProtKB-KW"/>
</dbReference>
<keyword evidence="12" id="KW-1185">Reference proteome</keyword>
<feature type="domain" description="Helicase C-terminal" evidence="10">
    <location>
        <begin position="319"/>
        <end position="485"/>
    </location>
</feature>
<evidence type="ECO:0000256" key="2">
    <source>
        <dbReference type="ARBA" id="ARBA00012552"/>
    </source>
</evidence>
<keyword evidence="3" id="KW-0547">Nucleotide-binding</keyword>
<keyword evidence="5 11" id="KW-0347">Helicase</keyword>
<evidence type="ECO:0000256" key="5">
    <source>
        <dbReference type="ARBA" id="ARBA00022806"/>
    </source>
</evidence>
<keyword evidence="8" id="KW-0496">Mitochondrion</keyword>
<dbReference type="InterPro" id="IPR050699">
    <property type="entry name" value="RNA-DNA_Helicase"/>
</dbReference>
<dbReference type="SUPFAM" id="SSF52540">
    <property type="entry name" value="P-loop containing nucleoside triphosphate hydrolases"/>
    <property type="match status" value="2"/>
</dbReference>
<accession>A0AAV4LRW4</accession>
<dbReference type="Gene3D" id="1.20.58.1080">
    <property type="match status" value="1"/>
</dbReference>
<evidence type="ECO:0000313" key="11">
    <source>
        <dbReference type="EMBL" id="GIX62523.1"/>
    </source>
</evidence>
<dbReference type="InterPro" id="IPR055206">
    <property type="entry name" value="DEXQc_SUV3"/>
</dbReference>
<comment type="subcellular location">
    <subcellularLocation>
        <location evidence="1">Mitochondrion</location>
    </subcellularLocation>
</comment>
<dbReference type="GO" id="GO:0000965">
    <property type="term" value="P:mitochondrial RNA 3'-end processing"/>
    <property type="evidence" value="ECO:0007669"/>
    <property type="project" value="TreeGrafter"/>
</dbReference>
<name>A0AAV4LRW4_BABCB</name>
<dbReference type="SMART" id="SM00490">
    <property type="entry name" value="HELICc"/>
    <property type="match status" value="1"/>
</dbReference>
<keyword evidence="7" id="KW-0809">Transit peptide</keyword>
<evidence type="ECO:0000256" key="3">
    <source>
        <dbReference type="ARBA" id="ARBA00022741"/>
    </source>
</evidence>
<evidence type="ECO:0000256" key="7">
    <source>
        <dbReference type="ARBA" id="ARBA00022946"/>
    </source>
</evidence>
<sequence length="1134" mass="126414">MRSVGRGCNAVLRRFTHAGTRTACNVDRLYREAQTAIPFTEHERNVLNNALLQLCNEPKWSRELYNEGVPSFLVSNAAFRDKFIEHADGHPEAKKAIRRRMMSAVTSLHLPSEDNTRPDAAFDQMLEAVMAHTVEFMQQEMPRTMLAMHGARHLADLTNPLDGFPPRPFRRRIVAHLGPPNSGKTHEAYERLREAGSGAYCSPLRLLAWEMHQRLCDAGVKCALLTGQESRSSGADTHLACTVEMTPVQRDFDCAVIDEMQMVGDASRGYAWTRAFLGLRARELHICGSRSCYALAKSLASLAGDSLEVTEHARLGNVSILPEPVSLEQLQPGDCVVCFSRSTALHLVHDIERSCFKNKGDRPPSTAVVYGSLPPETRNEQITDFNARRKQILVASDAIGMGVNVRIKRIIFHTIAKFDGTKRRPLTAAEVQQIAGRAGRYASDCGAGYVGCMRDEDLGYLRRMLRQQQEQLERAVVAPAPQTIAAFADTLQSATDPPASLADALQIYRCMASAGGAFEIFDVRALVTVARALGRVDLPNRVLVEYLFVPLGSQPALQLVLRSFAVSHAVLNSVKIRNVLHQDALQLLDQGRPDGPRGRQRDSLKRLEMLYQILDAYVWLWHKFPEVYVDRHAVEAARGAVAKSLNQQLAEQGVNRESDEHDHEEDIFMETNIARQLISLRLHTPPLLAPPWGPSERIGKSAAFCNENLRTLTCIKPSREMGVFVPGISPDYIPLPSDPIPLGLCRLQFRLADDAVLGVKEEEGHVAQGVDQRAGANEPHYGLAQGVRVGVLDCLRHFFDGGRGVRVAERLLRQEAAQRQKQGTAQHSCDAAIDSRRRRLVLLLDDGRHYRPIDAAHRHHGRADDDQLRVHVPGQVPIGAGAQEQGQARHQPDAGDDVARHQSPVIFALIVAPVDRHPAQRTPQEAADQRQGHCDPCVQVRQAHVLQVQDHVRERAEGRVGDEYDEQQQLGRGRLERAAQRVAHAARLLGLCFDFLGVLFHLGLQKPQHEVSDADPHQPYPDVTHPPRGVAHYGESRHVRQEGCGDEATQAGHGVQYAERAGVFVFRRRRGYDLLHGWRRAAQGASVEYSEGENLLSHYLLRRPNLPPRSSPRSPARSWRFHTSPWRLRVRTSA</sequence>
<dbReference type="Pfam" id="PF00271">
    <property type="entry name" value="Helicase_C"/>
    <property type="match status" value="1"/>
</dbReference>
<dbReference type="Proteomes" id="UP001497744">
    <property type="component" value="Unassembled WGS sequence"/>
</dbReference>
<evidence type="ECO:0000256" key="4">
    <source>
        <dbReference type="ARBA" id="ARBA00022801"/>
    </source>
</evidence>
<keyword evidence="6" id="KW-0067">ATP-binding</keyword>
<dbReference type="EC" id="3.6.4.13" evidence="2"/>
<protein>
    <recommendedName>
        <fullName evidence="2">RNA helicase</fullName>
        <ecNumber evidence="2">3.6.4.13</ecNumber>
    </recommendedName>
</protein>